<keyword evidence="1" id="KW-1133">Transmembrane helix</keyword>
<dbReference type="GO" id="GO:0015628">
    <property type="term" value="P:protein secretion by the type II secretion system"/>
    <property type="evidence" value="ECO:0007669"/>
    <property type="project" value="InterPro"/>
</dbReference>
<dbReference type="Proteomes" id="UP000029719">
    <property type="component" value="Unassembled WGS sequence"/>
</dbReference>
<dbReference type="Pfam" id="PF07963">
    <property type="entry name" value="N_methyl"/>
    <property type="match status" value="1"/>
</dbReference>
<keyword evidence="1" id="KW-0812">Transmembrane</keyword>
<dbReference type="GO" id="GO:0005886">
    <property type="term" value="C:plasma membrane"/>
    <property type="evidence" value="ECO:0007669"/>
    <property type="project" value="UniProtKB-SubCell"/>
</dbReference>
<proteinExistence type="predicted"/>
<gene>
    <name evidence="2" type="ORF">LT42_04295</name>
</gene>
<dbReference type="GO" id="GO:0015627">
    <property type="term" value="C:type II protein secretion system complex"/>
    <property type="evidence" value="ECO:0007669"/>
    <property type="project" value="InterPro"/>
</dbReference>
<dbReference type="PROSITE" id="PS00409">
    <property type="entry name" value="PROKAR_NTER_METHYL"/>
    <property type="match status" value="1"/>
</dbReference>
<dbReference type="NCBIfam" id="TIGR02532">
    <property type="entry name" value="IV_pilin_GFxxxE"/>
    <property type="match status" value="1"/>
</dbReference>
<comment type="caution">
    <text evidence="2">The sequence shown here is derived from an EMBL/GenBank/DDBJ whole genome shotgun (WGS) entry which is preliminary data.</text>
</comment>
<dbReference type="SUPFAM" id="SSF54523">
    <property type="entry name" value="Pili subunits"/>
    <property type="match status" value="1"/>
</dbReference>
<protein>
    <submittedName>
        <fullName evidence="2">General secretion pathway protein GspH</fullName>
    </submittedName>
</protein>
<evidence type="ECO:0000313" key="3">
    <source>
        <dbReference type="Proteomes" id="UP000029719"/>
    </source>
</evidence>
<accession>A0A9X0EG44</accession>
<dbReference type="InterPro" id="IPR045584">
    <property type="entry name" value="Pilin-like"/>
</dbReference>
<dbReference type="InterPro" id="IPR012902">
    <property type="entry name" value="N_methyl_site"/>
</dbReference>
<dbReference type="OrthoDB" id="8481584at2"/>
<evidence type="ECO:0000313" key="2">
    <source>
        <dbReference type="EMBL" id="KGF65183.1"/>
    </source>
</evidence>
<feature type="transmembrane region" description="Helical" evidence="1">
    <location>
        <begin position="12"/>
        <end position="33"/>
    </location>
</feature>
<evidence type="ECO:0000256" key="1">
    <source>
        <dbReference type="SAM" id="Phobius"/>
    </source>
</evidence>
<organism evidence="2 3">
    <name type="scientific">Pseudomonas lutea</name>
    <dbReference type="NCBI Taxonomy" id="243924"/>
    <lineage>
        <taxon>Bacteria</taxon>
        <taxon>Pseudomonadati</taxon>
        <taxon>Pseudomonadota</taxon>
        <taxon>Gammaproteobacteria</taxon>
        <taxon>Pseudomonadales</taxon>
        <taxon>Pseudomonadaceae</taxon>
        <taxon>Pseudomonas</taxon>
    </lineage>
</organism>
<name>A0A9X0EG44_9PSED</name>
<dbReference type="RefSeq" id="WP_037010181.1">
    <property type="nucleotide sequence ID" value="NZ_JRMB01000001.1"/>
</dbReference>
<dbReference type="EMBL" id="JRMB01000001">
    <property type="protein sequence ID" value="KGF65183.1"/>
    <property type="molecule type" value="Genomic_DNA"/>
</dbReference>
<keyword evidence="1" id="KW-0472">Membrane</keyword>
<reference evidence="2 3" key="1">
    <citation type="submission" date="2014-09" db="EMBL/GenBank/DDBJ databases">
        <title>Genome sequence of Pseudomonas lutea strain DSM 17257T.</title>
        <authorList>
            <person name="Kwak Y."/>
            <person name="Shin J.-H."/>
        </authorList>
    </citation>
    <scope>NUCLEOTIDE SEQUENCE [LARGE SCALE GENOMIC DNA]</scope>
    <source>
        <strain evidence="2 3">DSM 17257</strain>
    </source>
</reference>
<dbReference type="AlphaFoldDB" id="A0A9X0EG44"/>
<sequence length="145" mass="15616">MNAPGASRGFTLLEMLVVIVLMSIGITVVGFGLNKGLQQAAERQLLGQMVQALRATRSAAIISGQPRETRFDLDRRTFQAPGQPPRQWPANMGVQLNTAADLDAAFAFYPDGSSSGGNLVVFQGERRSRIDIGWLTGSVKSRSLP</sequence>